<accession>A0A9W4K1Z0</accession>
<dbReference type="AlphaFoldDB" id="A0A9W4K1Z0"/>
<dbReference type="SUPFAM" id="SSF56112">
    <property type="entry name" value="Protein kinase-like (PK-like)"/>
    <property type="match status" value="1"/>
</dbReference>
<reference evidence="2" key="1">
    <citation type="submission" date="2021-07" db="EMBL/GenBank/DDBJ databases">
        <authorList>
            <person name="Branca A.L. A."/>
        </authorList>
    </citation>
    <scope>NUCLEOTIDE SEQUENCE</scope>
</reference>
<evidence type="ECO:0000259" key="1">
    <source>
        <dbReference type="PROSITE" id="PS50011"/>
    </source>
</evidence>
<dbReference type="Pfam" id="PF06293">
    <property type="entry name" value="Kdo"/>
    <property type="match status" value="1"/>
</dbReference>
<comment type="caution">
    <text evidence="2">The sequence shown here is derived from an EMBL/GenBank/DDBJ whole genome shotgun (WGS) entry which is preliminary data.</text>
</comment>
<dbReference type="OrthoDB" id="4185642at2759"/>
<name>A0A9W4K1Z0_9EURO</name>
<dbReference type="Gene3D" id="1.10.510.10">
    <property type="entry name" value="Transferase(Phosphotransferase) domain 1"/>
    <property type="match status" value="1"/>
</dbReference>
<dbReference type="PROSITE" id="PS50011">
    <property type="entry name" value="PROTEIN_KINASE_DOM"/>
    <property type="match status" value="1"/>
</dbReference>
<protein>
    <recommendedName>
        <fullName evidence="1">Protein kinase domain-containing protein</fullName>
    </recommendedName>
</protein>
<organism evidence="2 3">
    <name type="scientific">Penicillium salamii</name>
    <dbReference type="NCBI Taxonomy" id="1612424"/>
    <lineage>
        <taxon>Eukaryota</taxon>
        <taxon>Fungi</taxon>
        <taxon>Dikarya</taxon>
        <taxon>Ascomycota</taxon>
        <taxon>Pezizomycotina</taxon>
        <taxon>Eurotiomycetes</taxon>
        <taxon>Eurotiomycetidae</taxon>
        <taxon>Eurotiales</taxon>
        <taxon>Aspergillaceae</taxon>
        <taxon>Penicillium</taxon>
    </lineage>
</organism>
<feature type="domain" description="Protein kinase" evidence="1">
    <location>
        <begin position="16"/>
        <end position="290"/>
    </location>
</feature>
<evidence type="ECO:0000313" key="3">
    <source>
        <dbReference type="Proteomes" id="UP001152646"/>
    </source>
</evidence>
<dbReference type="Proteomes" id="UP001152646">
    <property type="component" value="Unassembled WGS sequence"/>
</dbReference>
<dbReference type="GO" id="GO:0005524">
    <property type="term" value="F:ATP binding"/>
    <property type="evidence" value="ECO:0007669"/>
    <property type="project" value="InterPro"/>
</dbReference>
<sequence length="290" mass="33277">MHPKCAFLTKIDPSRFQFIHEIASSDSSSIFEVDLDGQKYALKLFHNNGDPGYAENGRDLDRFRCESQAYEKLLDSDACTRGFIPKLYGQLDQIDPADFHPILRHFAQDKYKPRALLLEYLPNAEALNCVNYPEALYHQAVEGMKEIHKAGVHHRDIYPRNILVVREDSEKPRLVWIDFDVATTFADFGPEQLARCDHEIALVEGFGEALVWDLLLPYIGSPRVFNLLTDEYREMTRLKDFRQIPNFIKGSKALYLGSYTYLGTIFPLPGLSYLSCRLYKGAQSQSVLRS</sequence>
<dbReference type="EMBL" id="CAJVPA010000250">
    <property type="protein sequence ID" value="CAG8425264.1"/>
    <property type="molecule type" value="Genomic_DNA"/>
</dbReference>
<proteinExistence type="predicted"/>
<gene>
    <name evidence="2" type="ORF">PSALAMII_LOCUS10658</name>
</gene>
<evidence type="ECO:0000313" key="2">
    <source>
        <dbReference type="EMBL" id="CAG8425264.1"/>
    </source>
</evidence>
<dbReference type="InterPro" id="IPR011009">
    <property type="entry name" value="Kinase-like_dom_sf"/>
</dbReference>
<dbReference type="GO" id="GO:0004672">
    <property type="term" value="F:protein kinase activity"/>
    <property type="evidence" value="ECO:0007669"/>
    <property type="project" value="InterPro"/>
</dbReference>
<dbReference type="InterPro" id="IPR000719">
    <property type="entry name" value="Prot_kinase_dom"/>
</dbReference>